<keyword evidence="2" id="KW-1185">Reference proteome</keyword>
<reference evidence="1" key="1">
    <citation type="journal article" date="2023" name="Mol. Phylogenet. Evol.">
        <title>Genome-scale phylogeny and comparative genomics of the fungal order Sordariales.</title>
        <authorList>
            <person name="Hensen N."/>
            <person name="Bonometti L."/>
            <person name="Westerberg I."/>
            <person name="Brannstrom I.O."/>
            <person name="Guillou S."/>
            <person name="Cros-Aarteil S."/>
            <person name="Calhoun S."/>
            <person name="Haridas S."/>
            <person name="Kuo A."/>
            <person name="Mondo S."/>
            <person name="Pangilinan J."/>
            <person name="Riley R."/>
            <person name="LaButti K."/>
            <person name="Andreopoulos B."/>
            <person name="Lipzen A."/>
            <person name="Chen C."/>
            <person name="Yan M."/>
            <person name="Daum C."/>
            <person name="Ng V."/>
            <person name="Clum A."/>
            <person name="Steindorff A."/>
            <person name="Ohm R.A."/>
            <person name="Martin F."/>
            <person name="Silar P."/>
            <person name="Natvig D.O."/>
            <person name="Lalanne C."/>
            <person name="Gautier V."/>
            <person name="Ament-Velasquez S.L."/>
            <person name="Kruys A."/>
            <person name="Hutchinson M.I."/>
            <person name="Powell A.J."/>
            <person name="Barry K."/>
            <person name="Miller A.N."/>
            <person name="Grigoriev I.V."/>
            <person name="Debuchy R."/>
            <person name="Gladieux P."/>
            <person name="Hiltunen Thoren M."/>
            <person name="Johannesson H."/>
        </authorList>
    </citation>
    <scope>NUCLEOTIDE SEQUENCE</scope>
    <source>
        <strain evidence="1">CBS 103.79</strain>
    </source>
</reference>
<gene>
    <name evidence="1" type="ORF">C8A05DRAFT_18591</name>
</gene>
<dbReference type="EMBL" id="MU855863">
    <property type="protein sequence ID" value="KAK3898891.1"/>
    <property type="molecule type" value="Genomic_DNA"/>
</dbReference>
<evidence type="ECO:0008006" key="3">
    <source>
        <dbReference type="Google" id="ProtNLM"/>
    </source>
</evidence>
<dbReference type="AlphaFoldDB" id="A0AAN6MDI3"/>
<accession>A0AAN6MDI3</accession>
<reference evidence="1" key="2">
    <citation type="submission" date="2023-05" db="EMBL/GenBank/DDBJ databases">
        <authorList>
            <consortium name="Lawrence Berkeley National Laboratory"/>
            <person name="Steindorff A."/>
            <person name="Hensen N."/>
            <person name="Bonometti L."/>
            <person name="Westerberg I."/>
            <person name="Brannstrom I.O."/>
            <person name="Guillou S."/>
            <person name="Cros-Aarteil S."/>
            <person name="Calhoun S."/>
            <person name="Haridas S."/>
            <person name="Kuo A."/>
            <person name="Mondo S."/>
            <person name="Pangilinan J."/>
            <person name="Riley R."/>
            <person name="Labutti K."/>
            <person name="Andreopoulos B."/>
            <person name="Lipzen A."/>
            <person name="Chen C."/>
            <person name="Yanf M."/>
            <person name="Daum C."/>
            <person name="Ng V."/>
            <person name="Clum A."/>
            <person name="Ohm R."/>
            <person name="Martin F."/>
            <person name="Silar P."/>
            <person name="Natvig D."/>
            <person name="Lalanne C."/>
            <person name="Gautier V."/>
            <person name="Ament-Velasquez S.L."/>
            <person name="Kruys A."/>
            <person name="Hutchinson M.I."/>
            <person name="Powell A.J."/>
            <person name="Barry K."/>
            <person name="Miller A.N."/>
            <person name="Grigoriev I.V."/>
            <person name="Debuchy R."/>
            <person name="Gladieux P."/>
            <person name="Thoren M.H."/>
            <person name="Johannesson H."/>
        </authorList>
    </citation>
    <scope>NUCLEOTIDE SEQUENCE</scope>
    <source>
        <strain evidence="1">CBS 103.79</strain>
    </source>
</reference>
<dbReference type="Gene3D" id="2.60.120.650">
    <property type="entry name" value="Cupin"/>
    <property type="match status" value="1"/>
</dbReference>
<organism evidence="1 2">
    <name type="scientific">Staphylotrichum tortipilum</name>
    <dbReference type="NCBI Taxonomy" id="2831512"/>
    <lineage>
        <taxon>Eukaryota</taxon>
        <taxon>Fungi</taxon>
        <taxon>Dikarya</taxon>
        <taxon>Ascomycota</taxon>
        <taxon>Pezizomycotina</taxon>
        <taxon>Sordariomycetes</taxon>
        <taxon>Sordariomycetidae</taxon>
        <taxon>Sordariales</taxon>
        <taxon>Chaetomiaceae</taxon>
        <taxon>Staphylotrichum</taxon>
    </lineage>
</organism>
<dbReference type="Proteomes" id="UP001303889">
    <property type="component" value="Unassembled WGS sequence"/>
</dbReference>
<dbReference type="SUPFAM" id="SSF51197">
    <property type="entry name" value="Clavaminate synthase-like"/>
    <property type="match status" value="1"/>
</dbReference>
<comment type="caution">
    <text evidence="1">The sequence shown here is derived from an EMBL/GenBank/DDBJ whole genome shotgun (WGS) entry which is preliminary data.</text>
</comment>
<evidence type="ECO:0000313" key="1">
    <source>
        <dbReference type="EMBL" id="KAK3898891.1"/>
    </source>
</evidence>
<proteinExistence type="predicted"/>
<name>A0AAN6MDI3_9PEZI</name>
<protein>
    <recommendedName>
        <fullName evidence="3">JmjC domain-containing protein</fullName>
    </recommendedName>
</protein>
<sequence>MARVGDAIQSGTSVTQRHLGAYSNPLEGLQLLKGLQLPDITNITKPSGDVEQDLEDLYRNLPKEPIPYYVGPLSGSIARKLQSYFPSGSEVEQLGDTPGVSTLFGHVGEEASGTAFHCEDANLRSFNLTLIGWKIWIMIQPHHTAKFEDLVQRLTNCDNGCDQFVRHTSVVETVSLDVPLRRCQSLILHFFSSLQYHARFRGGMGYGTNSYSSSGLNRLRRLQPNPKQLMGRLGA</sequence>
<evidence type="ECO:0000313" key="2">
    <source>
        <dbReference type="Proteomes" id="UP001303889"/>
    </source>
</evidence>